<keyword evidence="1" id="KW-0732">Signal</keyword>
<dbReference type="RefSeq" id="WP_019420419.1">
    <property type="nucleotide sequence ID" value="NZ_JAJNBZ010000024.1"/>
</dbReference>
<evidence type="ECO:0000313" key="3">
    <source>
        <dbReference type="Proteomes" id="UP001199916"/>
    </source>
</evidence>
<evidence type="ECO:0000256" key="1">
    <source>
        <dbReference type="SAM" id="SignalP"/>
    </source>
</evidence>
<keyword evidence="2" id="KW-0645">Protease</keyword>
<feature type="chain" id="PRO_5045445232" evidence="1">
    <location>
        <begin position="21"/>
        <end position="208"/>
    </location>
</feature>
<dbReference type="EMBL" id="JAJNBZ010000024">
    <property type="protein sequence ID" value="MCE5172067.1"/>
    <property type="molecule type" value="Genomic_DNA"/>
</dbReference>
<keyword evidence="2" id="KW-0378">Hydrolase</keyword>
<evidence type="ECO:0000313" key="2">
    <source>
        <dbReference type="EMBL" id="MCE5172067.1"/>
    </source>
</evidence>
<feature type="signal peptide" evidence="1">
    <location>
        <begin position="1"/>
        <end position="20"/>
    </location>
</feature>
<keyword evidence="2" id="KW-0121">Carboxypeptidase</keyword>
<dbReference type="GO" id="GO:0004180">
    <property type="term" value="F:carboxypeptidase activity"/>
    <property type="evidence" value="ECO:0007669"/>
    <property type="project" value="UniProtKB-KW"/>
</dbReference>
<comment type="caution">
    <text evidence="2">The sequence shown here is derived from an EMBL/GenBank/DDBJ whole genome shotgun (WGS) entry which is preliminary data.</text>
</comment>
<organism evidence="2 3">
    <name type="scientific">Paenibacillus profundus</name>
    <dbReference type="NCBI Taxonomy" id="1173085"/>
    <lineage>
        <taxon>Bacteria</taxon>
        <taxon>Bacillati</taxon>
        <taxon>Bacillota</taxon>
        <taxon>Bacilli</taxon>
        <taxon>Bacillales</taxon>
        <taxon>Paenibacillaceae</taxon>
        <taxon>Paenibacillus</taxon>
    </lineage>
</organism>
<keyword evidence="3" id="KW-1185">Reference proteome</keyword>
<dbReference type="Gene3D" id="3.30.1380.10">
    <property type="match status" value="1"/>
</dbReference>
<reference evidence="2 3" key="1">
    <citation type="submission" date="2021-11" db="EMBL/GenBank/DDBJ databases">
        <title>Draft genome sequence of Paenibacillus profundus YoMME, a new Gram-positive bacteria with exoelectrogenic properties.</title>
        <authorList>
            <person name="Hubenova Y."/>
            <person name="Hubenova E."/>
            <person name="Manasiev Y."/>
            <person name="Peykov S."/>
            <person name="Mitov M."/>
        </authorList>
    </citation>
    <scope>NUCLEOTIDE SEQUENCE [LARGE SCALE GENOMIC DNA]</scope>
    <source>
        <strain evidence="2 3">YoMME</strain>
    </source>
</reference>
<accession>A0ABS8YKI7</accession>
<sequence length="208" mass="22709">MKLFKIAVMLILTLSLVVPATAFGASSTYSGVSGKRWVQEFPNSASVSDLSSEFKPKVEKFIKAMKDANITVTVTSTLRPKERAYLMHYSYKISKGQISPKDVPSMSGVNIQWVHPNDDSKYTKSKNAAAEMVAAYSIVAAPALDSDHIRGNAIDMNSPVTKKTTIKKADGTSISISNYDDLVKVGATYGVYHLMPISKDPVHWSNKS</sequence>
<protein>
    <submittedName>
        <fullName evidence="2">D-alanyl-D-alanine carboxypeptidase family protein</fullName>
    </submittedName>
</protein>
<name>A0ABS8YKI7_9BACL</name>
<dbReference type="InterPro" id="IPR009045">
    <property type="entry name" value="Zn_M74/Hedgehog-like"/>
</dbReference>
<dbReference type="SUPFAM" id="SSF55166">
    <property type="entry name" value="Hedgehog/DD-peptidase"/>
    <property type="match status" value="1"/>
</dbReference>
<gene>
    <name evidence="2" type="ORF">LQV63_22560</name>
</gene>
<proteinExistence type="predicted"/>
<dbReference type="Proteomes" id="UP001199916">
    <property type="component" value="Unassembled WGS sequence"/>
</dbReference>